<feature type="transmembrane region" description="Helical" evidence="1">
    <location>
        <begin position="273"/>
        <end position="291"/>
    </location>
</feature>
<dbReference type="STRING" id="441103.TRN7648_00163"/>
<reference evidence="2 3" key="1">
    <citation type="submission" date="2015-09" db="EMBL/GenBank/DDBJ databases">
        <authorList>
            <consortium name="Swine Surveillance"/>
        </authorList>
    </citation>
    <scope>NUCLEOTIDE SEQUENCE [LARGE SCALE GENOMIC DNA]</scope>
    <source>
        <strain evidence="2 3">CECT 7648</strain>
    </source>
</reference>
<feature type="transmembrane region" description="Helical" evidence="1">
    <location>
        <begin position="50"/>
        <end position="69"/>
    </location>
</feature>
<evidence type="ECO:0000256" key="1">
    <source>
        <dbReference type="SAM" id="Phobius"/>
    </source>
</evidence>
<accession>A0A0P1FZU5</accession>
<evidence type="ECO:0008006" key="4">
    <source>
        <dbReference type="Google" id="ProtNLM"/>
    </source>
</evidence>
<dbReference type="OrthoDB" id="7832851at2"/>
<feature type="transmembrane region" description="Helical" evidence="1">
    <location>
        <begin position="350"/>
        <end position="381"/>
    </location>
</feature>
<gene>
    <name evidence="2" type="ORF">TRN7648_00163</name>
</gene>
<keyword evidence="1" id="KW-0472">Membrane</keyword>
<name>A0A0P1FZU5_9RHOB</name>
<keyword evidence="1" id="KW-0812">Transmembrane</keyword>
<evidence type="ECO:0000313" key="3">
    <source>
        <dbReference type="Proteomes" id="UP000054935"/>
    </source>
</evidence>
<dbReference type="Proteomes" id="UP000054935">
    <property type="component" value="Unassembled WGS sequence"/>
</dbReference>
<feature type="transmembrane region" description="Helical" evidence="1">
    <location>
        <begin position="430"/>
        <end position="452"/>
    </location>
</feature>
<dbReference type="EMBL" id="CYSE01000001">
    <property type="protein sequence ID" value="CUH74943.1"/>
    <property type="molecule type" value="Genomic_DNA"/>
</dbReference>
<keyword evidence="1" id="KW-1133">Transmembrane helix</keyword>
<proteinExistence type="predicted"/>
<feature type="transmembrane region" description="Helical" evidence="1">
    <location>
        <begin position="178"/>
        <end position="198"/>
    </location>
</feature>
<dbReference type="AlphaFoldDB" id="A0A0P1FZU5"/>
<feature type="transmembrane region" description="Helical" evidence="1">
    <location>
        <begin position="247"/>
        <end position="267"/>
    </location>
</feature>
<feature type="transmembrane region" description="Helical" evidence="1">
    <location>
        <begin position="204"/>
        <end position="223"/>
    </location>
</feature>
<sequence length="456" mass="48622">MPQRLPVLAICLLAVALLEIAARASGIRVVQHAAWLGVIGVILSSWTRLTLREHYLIALSIILTIMTFWRSDTPRADLAGALDSASFLMAFILLLGALNAAASTSPSMAVLGEYLTKQPPGRRYYVLNIGTGALGPLFNIGIVSLLVPLIQKGIARAGDDPLNPIRERRQISAMLRGFAWSVTWSPTAIAPLAVAAVMPGIDRTMWIVYGLMVMVPILILGAAEDRLRWRAYRPSGQRPVMAFPRSAARNFAATCFSFFALVGGIVWATGESVVLGLLLSCPIMVVAWMWAQSGTGTGARLRQTVLNDLPKSSNVAITLACSGFIGRAAAGQVPAPALAEALNLAAMPDWLLLSVLPPALAIFSLLALSPTMMAVFFGSLFAALPQMPADPTLIAYAISCGWALSMTFSPFATVVLVVDRASGIPGTRLTFGWNLVFTLLCAVVLFPVFYLLTGGL</sequence>
<organism evidence="2 3">
    <name type="scientific">Tropicibacter naphthalenivorans</name>
    <dbReference type="NCBI Taxonomy" id="441103"/>
    <lineage>
        <taxon>Bacteria</taxon>
        <taxon>Pseudomonadati</taxon>
        <taxon>Pseudomonadota</taxon>
        <taxon>Alphaproteobacteria</taxon>
        <taxon>Rhodobacterales</taxon>
        <taxon>Roseobacteraceae</taxon>
        <taxon>Tropicibacter</taxon>
    </lineage>
</organism>
<dbReference type="RefSeq" id="WP_058245744.1">
    <property type="nucleotide sequence ID" value="NZ_CYSE01000001.1"/>
</dbReference>
<evidence type="ECO:0000313" key="2">
    <source>
        <dbReference type="EMBL" id="CUH74943.1"/>
    </source>
</evidence>
<feature type="transmembrane region" description="Helical" evidence="1">
    <location>
        <begin position="393"/>
        <end position="418"/>
    </location>
</feature>
<keyword evidence="3" id="KW-1185">Reference proteome</keyword>
<feature type="transmembrane region" description="Helical" evidence="1">
    <location>
        <begin position="81"/>
        <end position="104"/>
    </location>
</feature>
<feature type="transmembrane region" description="Helical" evidence="1">
    <location>
        <begin position="124"/>
        <end position="147"/>
    </location>
</feature>
<feature type="transmembrane region" description="Helical" evidence="1">
    <location>
        <begin position="312"/>
        <end position="330"/>
    </location>
</feature>
<protein>
    <recommendedName>
        <fullName evidence="4">Transporter, divalent anion:Na+ symporter (DASS) family</fullName>
    </recommendedName>
</protein>